<dbReference type="GO" id="GO:0071949">
    <property type="term" value="F:FAD binding"/>
    <property type="evidence" value="ECO:0007669"/>
    <property type="project" value="InterPro"/>
</dbReference>
<dbReference type="Gene3D" id="3.50.50.60">
    <property type="entry name" value="FAD/NAD(P)-binding domain"/>
    <property type="match status" value="1"/>
</dbReference>
<dbReference type="InterPro" id="IPR050493">
    <property type="entry name" value="FAD-dep_Monooxygenase_BioMet"/>
</dbReference>
<evidence type="ECO:0000256" key="1">
    <source>
        <dbReference type="ARBA" id="ARBA00023002"/>
    </source>
</evidence>
<dbReference type="PANTHER" id="PTHR13789">
    <property type="entry name" value="MONOOXYGENASE"/>
    <property type="match status" value="1"/>
</dbReference>
<dbReference type="EMBL" id="VIWT01000001">
    <property type="protein sequence ID" value="TWF99043.1"/>
    <property type="molecule type" value="Genomic_DNA"/>
</dbReference>
<proteinExistence type="predicted"/>
<feature type="domain" description="FAD-binding" evidence="3">
    <location>
        <begin position="2"/>
        <end position="144"/>
    </location>
</feature>
<reference evidence="4 5" key="1">
    <citation type="submission" date="2019-06" db="EMBL/GenBank/DDBJ databases">
        <title>Sequencing the genomes of 1000 actinobacteria strains.</title>
        <authorList>
            <person name="Klenk H.-P."/>
        </authorList>
    </citation>
    <scope>NUCLEOTIDE SEQUENCE [LARGE SCALE GENOMIC DNA]</scope>
    <source>
        <strain evidence="4 5">DSM 44826</strain>
    </source>
</reference>
<dbReference type="InterPro" id="IPR036188">
    <property type="entry name" value="FAD/NAD-bd_sf"/>
</dbReference>
<sequence>MKVLIAGAGIGGLCAALSLAEAGIEVTVVESVREIRPLGLGVNLQPHAVRELVELGLGDALAAGGIATAEHVYTDERGAELFSEPRGVAAGYRWPQYSVHRGELQQLLLDAVRERLGAGAVVTGTRVVGFDSGADGVTVRLASRGSVVGGAVVGGAVAGGGVVGDGVDGGSAEVACRADVLVGADGLHSAVRAQLHPAQGPMLWSGTLMYRGAVEADPYLTGRSMVISQGPGRVAFLAYPISGRAADRGRSLVNWVCQVPVAEPGPLLGEADWNRPVDPAELLDHLVGWEGHWLDVPALVRASSPILRFPMVDREPLASWGGERVTLLGDAAHPMYPVGANGASQAIVDARVLAYHLASGGSVGAALAAYEQERIPATAAVVRAARVMLNSDAAVGAVTADYRRATGAEVERLNARPSLTPAARG</sequence>
<accession>A0A561UI46</accession>
<dbReference type="RefSeq" id="WP_145905375.1">
    <property type="nucleotide sequence ID" value="NZ_BAAAMZ010000011.1"/>
</dbReference>
<keyword evidence="5" id="KW-1185">Reference proteome</keyword>
<dbReference type="Gene3D" id="3.30.9.30">
    <property type="match status" value="1"/>
</dbReference>
<organism evidence="4 5">
    <name type="scientific">Kitasatospora viridis</name>
    <dbReference type="NCBI Taxonomy" id="281105"/>
    <lineage>
        <taxon>Bacteria</taxon>
        <taxon>Bacillati</taxon>
        <taxon>Actinomycetota</taxon>
        <taxon>Actinomycetes</taxon>
        <taxon>Kitasatosporales</taxon>
        <taxon>Streptomycetaceae</taxon>
        <taxon>Kitasatospora</taxon>
    </lineage>
</organism>
<dbReference type="PANTHER" id="PTHR13789:SF268">
    <property type="entry name" value="5-METHYLPHENAZINE-1-CARBOXYLATE 1-MONOOXYGENASE"/>
    <property type="match status" value="1"/>
</dbReference>
<evidence type="ECO:0000313" key="5">
    <source>
        <dbReference type="Proteomes" id="UP000317940"/>
    </source>
</evidence>
<feature type="domain" description="FAD-binding" evidence="3">
    <location>
        <begin position="319"/>
        <end position="384"/>
    </location>
</feature>
<dbReference type="Proteomes" id="UP000317940">
    <property type="component" value="Unassembled WGS sequence"/>
</dbReference>
<comment type="caution">
    <text evidence="4">The sequence shown here is derived from an EMBL/GenBank/DDBJ whole genome shotgun (WGS) entry which is preliminary data.</text>
</comment>
<evidence type="ECO:0000259" key="3">
    <source>
        <dbReference type="Pfam" id="PF01494"/>
    </source>
</evidence>
<keyword evidence="2" id="KW-0503">Monooxygenase</keyword>
<keyword evidence="1" id="KW-0560">Oxidoreductase</keyword>
<dbReference type="PRINTS" id="PR00420">
    <property type="entry name" value="RNGMNOXGNASE"/>
</dbReference>
<gene>
    <name evidence="4" type="ORF">FHX73_112879</name>
</gene>
<name>A0A561UI46_9ACTN</name>
<dbReference type="AlphaFoldDB" id="A0A561UI46"/>
<dbReference type="Pfam" id="PF01494">
    <property type="entry name" value="FAD_binding_3"/>
    <property type="match status" value="2"/>
</dbReference>
<dbReference type="SUPFAM" id="SSF54373">
    <property type="entry name" value="FAD-linked reductases, C-terminal domain"/>
    <property type="match status" value="1"/>
</dbReference>
<dbReference type="SUPFAM" id="SSF51905">
    <property type="entry name" value="FAD/NAD(P)-binding domain"/>
    <property type="match status" value="1"/>
</dbReference>
<dbReference type="InterPro" id="IPR002938">
    <property type="entry name" value="FAD-bd"/>
</dbReference>
<dbReference type="GO" id="GO:0004497">
    <property type="term" value="F:monooxygenase activity"/>
    <property type="evidence" value="ECO:0007669"/>
    <property type="project" value="UniProtKB-KW"/>
</dbReference>
<dbReference type="OrthoDB" id="9782160at2"/>
<evidence type="ECO:0000256" key="2">
    <source>
        <dbReference type="ARBA" id="ARBA00023033"/>
    </source>
</evidence>
<evidence type="ECO:0000313" key="4">
    <source>
        <dbReference type="EMBL" id="TWF99043.1"/>
    </source>
</evidence>
<protein>
    <submittedName>
        <fullName evidence="4">2-polyprenyl-6-methoxyphenol hydroxylase-like FAD-dependent oxidoreductase</fullName>
    </submittedName>
</protein>